<dbReference type="InterPro" id="IPR053156">
    <property type="entry name" value="T6SS_TssM-like"/>
</dbReference>
<feature type="domain" description="Type VI secretion system component TssM1 N-terminal" evidence="4">
    <location>
        <begin position="145"/>
        <end position="376"/>
    </location>
</feature>
<feature type="transmembrane region" description="Helical" evidence="1">
    <location>
        <begin position="382"/>
        <end position="401"/>
    </location>
</feature>
<evidence type="ECO:0000259" key="3">
    <source>
        <dbReference type="Pfam" id="PF06761"/>
    </source>
</evidence>
<evidence type="ECO:0000256" key="1">
    <source>
        <dbReference type="SAM" id="Phobius"/>
    </source>
</evidence>
<dbReference type="InterPro" id="IPR010623">
    <property type="entry name" value="IcmF_C"/>
</dbReference>
<evidence type="ECO:0000259" key="4">
    <source>
        <dbReference type="Pfam" id="PF14331"/>
    </source>
</evidence>
<proteinExistence type="predicted"/>
<dbReference type="Pfam" id="PF14331">
    <property type="entry name" value="IcmF-related_N"/>
    <property type="match status" value="1"/>
</dbReference>
<feature type="domain" description="IcmF-related" evidence="3">
    <location>
        <begin position="440"/>
        <end position="734"/>
    </location>
</feature>
<accession>A0A0N0IAS4</accession>
<keyword evidence="1" id="KW-1133">Transmembrane helix</keyword>
<protein>
    <recommendedName>
        <fullName evidence="8">IcmF family protein</fullName>
    </recommendedName>
</protein>
<comment type="caution">
    <text evidence="6">The sequence shown here is derived from an EMBL/GenBank/DDBJ whole genome shotgun (WGS) entry which is preliminary data.</text>
</comment>
<reference evidence="6 7" key="1">
    <citation type="submission" date="2015-07" db="EMBL/GenBank/DDBJ databases">
        <title>ATOL: Assembling a taxonomically balanced genome-scale reconstruction of the evolutionary history of the Enterobacteriaceae.</title>
        <authorList>
            <person name="Plunkett G.III."/>
            <person name="Neeno-Eckwall E.C."/>
            <person name="Glasner J.D."/>
            <person name="Perna N.T."/>
        </authorList>
    </citation>
    <scope>NUCLEOTIDE SEQUENCE [LARGE SCALE GENOMIC DNA]</scope>
    <source>
        <strain evidence="6 7">ATCC 35017</strain>
    </source>
</reference>
<dbReference type="PANTHER" id="PTHR36153:SF1">
    <property type="entry name" value="TYPE VI SECRETION SYSTEM COMPONENT TSSM1"/>
    <property type="match status" value="1"/>
</dbReference>
<evidence type="ECO:0000259" key="2">
    <source>
        <dbReference type="Pfam" id="PF06744"/>
    </source>
</evidence>
<dbReference type="OrthoDB" id="9758229at2"/>
<dbReference type="PANTHER" id="PTHR36153">
    <property type="entry name" value="INNER MEMBRANE PROTEIN-RELATED"/>
    <property type="match status" value="1"/>
</dbReference>
<feature type="domain" description="Type VI secretion system IcmF C-terminal" evidence="2">
    <location>
        <begin position="992"/>
        <end position="1093"/>
    </location>
</feature>
<dbReference type="InterPro" id="IPR048677">
    <property type="entry name" value="TssM1_hel"/>
</dbReference>
<dbReference type="Pfam" id="PF06761">
    <property type="entry name" value="IcmF-related"/>
    <property type="match status" value="1"/>
</dbReference>
<dbReference type="RefSeq" id="WP_053907964.1">
    <property type="nucleotide sequence ID" value="NZ_CAWMUS010000016.1"/>
</dbReference>
<evidence type="ECO:0000313" key="6">
    <source>
        <dbReference type="EMBL" id="KPD02981.1"/>
    </source>
</evidence>
<keyword evidence="7" id="KW-1185">Reference proteome</keyword>
<dbReference type="InterPro" id="IPR009612">
    <property type="entry name" value="IcmF-rel"/>
</dbReference>
<sequence length="1119" mass="130221">MKKVMLLSLLFITLLTLNLLGWFFLSDSNIYIIINTIISVLIVVFLGYLLSKIKFPSRKIKEYIVFNKIINVAFKELFQSNIFQSNSHYSKAVFLLTGESKSGKTQYLIDNGFKLIKSICNESISLWSSSTMIIIEIEEISHGRIYNQIVTMLLRYRPRKALDGIIFITSCNYLLSLNQNERITLGESRFKLINNINVLSGLKLSVTLLHSHLDTLTDFYPYITSNENNKNLSLLAWEINNNDSYFFNRDYEENIKSILFNIVNQQYQRLDMQNNSIGIISFPYQFQMLLLLLKDYFQSIQGNKNQNFYISLNYISFYCQKLSNPKHDLLSKSVNEIYDGVIYNNNTNILLERSFFMAGILEHIIIKSKQQSSLNNYQNIKYYISNLFIIIIMILGITLFGRQLQNNWEINNRWIAQVSDELDYFNRAFHPHLSINHKIKLLNSIQNLVTLSERKLAWYHYISFNQSNINQELVKFNQQKIAEILLPILEDILKKIMIDSSTSDEANLYQAIYHYKMLYDKTLFNPQSLSFHISNHTDFSDSESLTELIQLIETMPIGVIEKNSSKIPFDLIKSYESMIDSTQLDNILYQRIKQRPEFNQQILLSQIIGPNIDRVFLLADTALNKSTIPFIFTKEGYQAIDLSSNSSLLREEMINMKKMRGGSTEVNLLELAKMSRRINTLYLSEYIKVWKRLISALKIKPIISQRQLAETMNLLSDPDNNVLIDMLRFISTNTLLNEDNTPNIADGKSVSTQLGLTKTTKLLKKAQRVEGAMGNKLRELQPGYRVNKSFQAYHELINASENGELPINELLNQFHRLSTLWEYDTAQATGDDFFYQIAAGHINKTDDMLSGLNSTIKKYPDPLQQWTNQLVNYNWQFILNATAHYLDSRWKNDVYPEYQHKILGRFPFSDSPRDVSLTALNDFFQAQGVLNEFMTLLSPFITYSQKMIVLRANDGQSLALSSYFMSQLNTAKKVQSIFFISEDNTQAQVNISIKPIMLTPSLTEIQLYDSKLRFRYRHGPRLWEIISWPEIGLDGDLYLGFYKDSLQLYANNYKGQWGVFRLLFNNEKNTNEGEFPRIDYKIDKYQFLFEYQINNQSIVISQQLFEQLSLPMTILANDK</sequence>
<dbReference type="AlphaFoldDB" id="A0A0N0IAS4"/>
<feature type="transmembrane region" description="Helical" evidence="1">
    <location>
        <begin position="31"/>
        <end position="51"/>
    </location>
</feature>
<gene>
    <name evidence="6" type="ORF">M992_1469</name>
</gene>
<keyword evidence="1" id="KW-0472">Membrane</keyword>
<dbReference type="Pfam" id="PF06744">
    <property type="entry name" value="IcmF_C"/>
    <property type="match status" value="1"/>
</dbReference>
<evidence type="ECO:0000313" key="7">
    <source>
        <dbReference type="Proteomes" id="UP000053226"/>
    </source>
</evidence>
<name>A0A0N0IAS4_9GAMM</name>
<keyword evidence="1" id="KW-0812">Transmembrane</keyword>
<organism evidence="6 7">
    <name type="scientific">Moellerella wisconsensis ATCC 35017</name>
    <dbReference type="NCBI Taxonomy" id="1354267"/>
    <lineage>
        <taxon>Bacteria</taxon>
        <taxon>Pseudomonadati</taxon>
        <taxon>Pseudomonadota</taxon>
        <taxon>Gammaproteobacteria</taxon>
        <taxon>Enterobacterales</taxon>
        <taxon>Morganellaceae</taxon>
        <taxon>Moellerella</taxon>
    </lineage>
</organism>
<dbReference type="Proteomes" id="UP000053226">
    <property type="component" value="Unassembled WGS sequence"/>
</dbReference>
<evidence type="ECO:0000259" key="5">
    <source>
        <dbReference type="Pfam" id="PF21070"/>
    </source>
</evidence>
<feature type="domain" description="Type VI secretion system component TssM1 helical" evidence="5">
    <location>
        <begin position="882"/>
        <end position="982"/>
    </location>
</feature>
<evidence type="ECO:0008006" key="8">
    <source>
        <dbReference type="Google" id="ProtNLM"/>
    </source>
</evidence>
<dbReference type="InterPro" id="IPR025743">
    <property type="entry name" value="TssM1_N"/>
</dbReference>
<dbReference type="Pfam" id="PF21070">
    <property type="entry name" value="IcmF_helical"/>
    <property type="match status" value="1"/>
</dbReference>
<dbReference type="EMBL" id="LGAA01000016">
    <property type="protein sequence ID" value="KPD02981.1"/>
    <property type="molecule type" value="Genomic_DNA"/>
</dbReference>